<feature type="compositionally biased region" description="Low complexity" evidence="1">
    <location>
        <begin position="247"/>
        <end position="262"/>
    </location>
</feature>
<evidence type="ECO:0000313" key="2">
    <source>
        <dbReference type="EMBL" id="KAF6744735.1"/>
    </source>
</evidence>
<feature type="compositionally biased region" description="Basic and acidic residues" evidence="1">
    <location>
        <begin position="325"/>
        <end position="345"/>
    </location>
</feature>
<organism evidence="2 3">
    <name type="scientific">Ephemerocybe angulata</name>
    <dbReference type="NCBI Taxonomy" id="980116"/>
    <lineage>
        <taxon>Eukaryota</taxon>
        <taxon>Fungi</taxon>
        <taxon>Dikarya</taxon>
        <taxon>Basidiomycota</taxon>
        <taxon>Agaricomycotina</taxon>
        <taxon>Agaricomycetes</taxon>
        <taxon>Agaricomycetidae</taxon>
        <taxon>Agaricales</taxon>
        <taxon>Agaricineae</taxon>
        <taxon>Psathyrellaceae</taxon>
        <taxon>Ephemerocybe</taxon>
    </lineage>
</organism>
<feature type="compositionally biased region" description="Low complexity" evidence="1">
    <location>
        <begin position="48"/>
        <end position="57"/>
    </location>
</feature>
<dbReference type="Proteomes" id="UP000521943">
    <property type="component" value="Unassembled WGS sequence"/>
</dbReference>
<dbReference type="EMBL" id="JACGCI010000115">
    <property type="protein sequence ID" value="KAF6744735.1"/>
    <property type="molecule type" value="Genomic_DNA"/>
</dbReference>
<gene>
    <name evidence="2" type="ORF">DFP72DRAFT_857169</name>
</gene>
<feature type="region of interest" description="Disordered" evidence="1">
    <location>
        <begin position="1"/>
        <end position="71"/>
    </location>
</feature>
<feature type="region of interest" description="Disordered" evidence="1">
    <location>
        <begin position="156"/>
        <end position="188"/>
    </location>
</feature>
<proteinExistence type="predicted"/>
<feature type="compositionally biased region" description="Basic residues" evidence="1">
    <location>
        <begin position="58"/>
        <end position="68"/>
    </location>
</feature>
<sequence>MGTAREAIEARLESKKQAKAKKTTSKDSKAKKEKAKKAKAKTEKENKAPAGTANGKKAGAKKARKKAVMKWSSKENHIYTDNLLTLIEDKPRYAQAFGFTTKGDSAKNVSSSGQRPSDMYDEIARALFIEPEGSTFDEDDLKQLSNAVKNRVSSLKSGFRTQRDALGQTGQGLVHGGKESEITPGSDLANVWGDVQTKFPWYKRMHALYGKSPVVDRSAVANSQTPIDASSLKRCSSGNMEDDDDGNGSSSSDSGSGSSSESDSSESESDDESDHHDPKSSSPVKAPVSKKSAVPPVLVSRGIKRKGVVVDGDTVRQGLEISSQNRKDSVRIKEKERTARETKKAKLRHEIEMRRIDVQADEAAAQRAHELAMIERQIQLEQLRGGGRASGSQAGPSRLPMGAPDHYSLPPNPPGFAFDPNLQ</sequence>
<dbReference type="AlphaFoldDB" id="A0A8H6HCW3"/>
<feature type="region of interest" description="Disordered" evidence="1">
    <location>
        <begin position="218"/>
        <end position="345"/>
    </location>
</feature>
<evidence type="ECO:0000256" key="1">
    <source>
        <dbReference type="SAM" id="MobiDB-lite"/>
    </source>
</evidence>
<feature type="compositionally biased region" description="Acidic residues" evidence="1">
    <location>
        <begin position="263"/>
        <end position="272"/>
    </location>
</feature>
<feature type="region of interest" description="Disordered" evidence="1">
    <location>
        <begin position="383"/>
        <end position="423"/>
    </location>
</feature>
<name>A0A8H6HCW3_9AGAR</name>
<evidence type="ECO:0000313" key="3">
    <source>
        <dbReference type="Proteomes" id="UP000521943"/>
    </source>
</evidence>
<protein>
    <submittedName>
        <fullName evidence="2">Uncharacterized protein</fullName>
    </submittedName>
</protein>
<keyword evidence="3" id="KW-1185">Reference proteome</keyword>
<accession>A0A8H6HCW3</accession>
<feature type="compositionally biased region" description="Basic and acidic residues" evidence="1">
    <location>
        <begin position="1"/>
        <end position="16"/>
    </location>
</feature>
<dbReference type="OrthoDB" id="3269005at2759"/>
<feature type="compositionally biased region" description="Low complexity" evidence="1">
    <location>
        <begin position="280"/>
        <end position="297"/>
    </location>
</feature>
<comment type="caution">
    <text evidence="2">The sequence shown here is derived from an EMBL/GenBank/DDBJ whole genome shotgun (WGS) entry which is preliminary data.</text>
</comment>
<reference evidence="2 3" key="1">
    <citation type="submission" date="2020-07" db="EMBL/GenBank/DDBJ databases">
        <title>Comparative genomics of pyrophilous fungi reveals a link between fire events and developmental genes.</title>
        <authorList>
            <consortium name="DOE Joint Genome Institute"/>
            <person name="Steindorff A.S."/>
            <person name="Carver A."/>
            <person name="Calhoun S."/>
            <person name="Stillman K."/>
            <person name="Liu H."/>
            <person name="Lipzen A."/>
            <person name="Pangilinan J."/>
            <person name="Labutti K."/>
            <person name="Bruns T.D."/>
            <person name="Grigoriev I.V."/>
        </authorList>
    </citation>
    <scope>NUCLEOTIDE SEQUENCE [LARGE SCALE GENOMIC DNA]</scope>
    <source>
        <strain evidence="2 3">CBS 144469</strain>
    </source>
</reference>